<dbReference type="GO" id="GO:0005886">
    <property type="term" value="C:plasma membrane"/>
    <property type="evidence" value="ECO:0007669"/>
    <property type="project" value="UniProtKB-SubCell"/>
</dbReference>
<gene>
    <name evidence="9" type="ORF">HK44_007225</name>
</gene>
<name>A0A010RLM8_PSEFL</name>
<protein>
    <submittedName>
        <fullName evidence="9">Membrane protein</fullName>
    </submittedName>
</protein>
<dbReference type="InterPro" id="IPR005115">
    <property type="entry name" value="Gly_transporter"/>
</dbReference>
<keyword evidence="6 7" id="KW-0472">Membrane</keyword>
<comment type="similarity">
    <text evidence="2">Belongs to the UPF0126 family.</text>
</comment>
<feature type="transmembrane region" description="Helical" evidence="7">
    <location>
        <begin position="6"/>
        <end position="25"/>
    </location>
</feature>
<dbReference type="PANTHER" id="PTHR30506">
    <property type="entry name" value="INNER MEMBRANE PROTEIN"/>
    <property type="match status" value="1"/>
</dbReference>
<evidence type="ECO:0000256" key="7">
    <source>
        <dbReference type="SAM" id="Phobius"/>
    </source>
</evidence>
<keyword evidence="3" id="KW-1003">Cell membrane</keyword>
<dbReference type="HOGENOM" id="CLU_064906_1_1_6"/>
<feature type="transmembrane region" description="Helical" evidence="7">
    <location>
        <begin position="151"/>
        <end position="171"/>
    </location>
</feature>
<evidence type="ECO:0000313" key="9">
    <source>
        <dbReference type="EMBL" id="EXF93466.1"/>
    </source>
</evidence>
<dbReference type="Pfam" id="PF03458">
    <property type="entry name" value="Gly_transporter"/>
    <property type="match status" value="2"/>
</dbReference>
<dbReference type="Proteomes" id="UP000022611">
    <property type="component" value="Unassembled WGS sequence"/>
</dbReference>
<comment type="caution">
    <text evidence="9">The sequence shown here is derived from an EMBL/GenBank/DDBJ whole genome shotgun (WGS) entry which is preliminary data.</text>
</comment>
<evidence type="ECO:0000256" key="4">
    <source>
        <dbReference type="ARBA" id="ARBA00022692"/>
    </source>
</evidence>
<evidence type="ECO:0000256" key="5">
    <source>
        <dbReference type="ARBA" id="ARBA00022989"/>
    </source>
</evidence>
<organism evidence="9 10">
    <name type="scientific">Pseudomonas fluorescens HK44</name>
    <dbReference type="NCBI Taxonomy" id="1042209"/>
    <lineage>
        <taxon>Bacteria</taxon>
        <taxon>Pseudomonadati</taxon>
        <taxon>Pseudomonadota</taxon>
        <taxon>Gammaproteobacteria</taxon>
        <taxon>Pseudomonadales</taxon>
        <taxon>Pseudomonadaceae</taxon>
        <taxon>Pseudomonas</taxon>
    </lineage>
</organism>
<feature type="transmembrane region" description="Helical" evidence="7">
    <location>
        <begin position="61"/>
        <end position="81"/>
    </location>
</feature>
<evidence type="ECO:0000256" key="6">
    <source>
        <dbReference type="ARBA" id="ARBA00023136"/>
    </source>
</evidence>
<comment type="subcellular location">
    <subcellularLocation>
        <location evidence="1">Cell membrane</location>
        <topology evidence="1">Multi-pass membrane protein</topology>
    </subcellularLocation>
</comment>
<evidence type="ECO:0000259" key="8">
    <source>
        <dbReference type="Pfam" id="PF03458"/>
    </source>
</evidence>
<evidence type="ECO:0000256" key="1">
    <source>
        <dbReference type="ARBA" id="ARBA00004651"/>
    </source>
</evidence>
<evidence type="ECO:0000256" key="2">
    <source>
        <dbReference type="ARBA" id="ARBA00008193"/>
    </source>
</evidence>
<dbReference type="PATRIC" id="fig|1042209.11.peg.3825"/>
<feature type="transmembrane region" description="Helical" evidence="7">
    <location>
        <begin position="32"/>
        <end position="49"/>
    </location>
</feature>
<evidence type="ECO:0000256" key="3">
    <source>
        <dbReference type="ARBA" id="ARBA00022475"/>
    </source>
</evidence>
<feature type="transmembrane region" description="Helical" evidence="7">
    <location>
        <begin position="177"/>
        <end position="196"/>
    </location>
</feature>
<reference evidence="9 10" key="1">
    <citation type="journal article" date="2011" name="J. Bacteriol.">
        <title>Draft genome sequence of the polycyclic aromatic hydrocarbon-degrading, genetically engineered bioluminescent bioreporter Pseudomonas fluorescens HK44.</title>
        <authorList>
            <person name="Chauhan A."/>
            <person name="Layton A.C."/>
            <person name="Williams D.E."/>
            <person name="Smartt A.E."/>
            <person name="Ripp S."/>
            <person name="Karpinets T.V."/>
            <person name="Brown S.D."/>
            <person name="Sayler G.S."/>
        </authorList>
    </citation>
    <scope>NUCLEOTIDE SEQUENCE [LARGE SCALE GENOMIC DNA]</scope>
    <source>
        <strain evidence="9 10">HK44</strain>
    </source>
</reference>
<dbReference type="RefSeq" id="WP_019690278.1">
    <property type="nucleotide sequence ID" value="NZ_AFOY02000015.1"/>
</dbReference>
<dbReference type="EMBL" id="AFOY02000015">
    <property type="protein sequence ID" value="EXF93466.1"/>
    <property type="molecule type" value="Genomic_DNA"/>
</dbReference>
<proteinExistence type="inferred from homology"/>
<evidence type="ECO:0000313" key="10">
    <source>
        <dbReference type="Proteomes" id="UP000022611"/>
    </source>
</evidence>
<dbReference type="PANTHER" id="PTHR30506:SF3">
    <property type="entry name" value="UPF0126 INNER MEMBRANE PROTEIN YADS-RELATED"/>
    <property type="match status" value="1"/>
</dbReference>
<keyword evidence="4 7" id="KW-0812">Transmembrane</keyword>
<feature type="transmembrane region" description="Helical" evidence="7">
    <location>
        <begin position="93"/>
        <end position="112"/>
    </location>
</feature>
<keyword evidence="5 7" id="KW-1133">Transmembrane helix</keyword>
<sequence length="205" mass="21804">MEFEVFSAIDLMGTFVFALSGAVAAIDRKLDIFGVFVVAFVTACGGGVIRDLCIGAFPPAGLINIEYLGVIALAGALAAFFQHLLLRLAQPTLFFDAVGLGFFAAFGVHKVYAHIPNVELALLLGVITAVGGGIIRDVLLGRVPVVLTKEIYASAALLGAAIQLLGELQMIDHRFTPWAAIALCTLVRMLSLKYQWNLPAIKKSS</sequence>
<dbReference type="eggNOG" id="COG2860">
    <property type="taxonomic scope" value="Bacteria"/>
</dbReference>
<dbReference type="OrthoDB" id="9791874at2"/>
<feature type="domain" description="Glycine transporter" evidence="8">
    <location>
        <begin position="94"/>
        <end position="164"/>
    </location>
</feature>
<feature type="domain" description="Glycine transporter" evidence="8">
    <location>
        <begin position="8"/>
        <end position="81"/>
    </location>
</feature>
<dbReference type="AlphaFoldDB" id="A0A010RLM8"/>
<accession>A0A010RLM8</accession>
<feature type="transmembrane region" description="Helical" evidence="7">
    <location>
        <begin position="118"/>
        <end position="139"/>
    </location>
</feature>